<name>A0ABP0CXK3_9PEZI</name>
<accession>A0ABP0CXK3</accession>
<evidence type="ECO:0008006" key="4">
    <source>
        <dbReference type="Google" id="ProtNLM"/>
    </source>
</evidence>
<organism evidence="2 3">
    <name type="scientific">Sporothrix bragantina</name>
    <dbReference type="NCBI Taxonomy" id="671064"/>
    <lineage>
        <taxon>Eukaryota</taxon>
        <taxon>Fungi</taxon>
        <taxon>Dikarya</taxon>
        <taxon>Ascomycota</taxon>
        <taxon>Pezizomycotina</taxon>
        <taxon>Sordariomycetes</taxon>
        <taxon>Sordariomycetidae</taxon>
        <taxon>Ophiostomatales</taxon>
        <taxon>Ophiostomataceae</taxon>
        <taxon>Sporothrix</taxon>
    </lineage>
</organism>
<dbReference type="Proteomes" id="UP001642406">
    <property type="component" value="Unassembled WGS sequence"/>
</dbReference>
<proteinExistence type="predicted"/>
<sequence length="679" mass="75222">MAPSATSPSSSLLERLHPELVDLVVAELGNVADISALRLTCRTLAARVVESPALRKHIAHKTIELTNRSLSAFVTITAPGSVPGQLLQNVTLKGIARNKLAVYMGRYSSLPPSQVPGEDPEQDQDTMLLNTPEEDPHDHIRLLTQAFMNLRQNGRKGTLASLSLIIGPSTHPRAVYVVPRHKRGVGNFPHEVEAGTGRARSTKMGTGSTGDSDEEDYVSAYEIPYRPSWRAVWDAAEKTFDVATQALAASQLQLTDEFNVFRNLMGCAIPFDVFLRFIRKTISVRGANGHTDGAKSAVTTTSDKEEEANAEWTSAYPLLKRLKIRLSLRHRSAANEWKAEVEAEERQARDAETDGVDEFLTISRLQAEFDASHQAQINAERGAVERILQTIIAPGELARIMPALEEIDVGWYCVGRNMVAPADAELRPRASLTDDSAEQRPLSRLRSLGLHGLRLEGGAFLRFLDKARPEHLTLCYPQFASGTFEPLLRYLTDPALQINPDTTRDMKELEPLAKIEDIHPILAPLLPSPVRSFELDDIMDGYALIHYDVPGQPKFRYLDLPDLGPCTLVRPESATALDLSWLQNHAEAVDVEDTTGPDTAEEKAPPELIERPPGGVKMIRPTTRPMGSGNRWRWARLNGNMYGPPRARYDLPDLNPGMIPLSCPRPAYFKPPQDPVWQV</sequence>
<gene>
    <name evidence="2" type="ORF">SBRCBS47491_009395</name>
</gene>
<feature type="region of interest" description="Disordered" evidence="1">
    <location>
        <begin position="187"/>
        <end position="213"/>
    </location>
</feature>
<evidence type="ECO:0000313" key="3">
    <source>
        <dbReference type="Proteomes" id="UP001642406"/>
    </source>
</evidence>
<feature type="compositionally biased region" description="Basic and acidic residues" evidence="1">
    <location>
        <begin position="600"/>
        <end position="610"/>
    </location>
</feature>
<evidence type="ECO:0000256" key="1">
    <source>
        <dbReference type="SAM" id="MobiDB-lite"/>
    </source>
</evidence>
<evidence type="ECO:0000313" key="2">
    <source>
        <dbReference type="EMBL" id="CAK7235731.1"/>
    </source>
</evidence>
<comment type="caution">
    <text evidence="2">The sequence shown here is derived from an EMBL/GenBank/DDBJ whole genome shotgun (WGS) entry which is preliminary data.</text>
</comment>
<keyword evidence="3" id="KW-1185">Reference proteome</keyword>
<reference evidence="2 3" key="1">
    <citation type="submission" date="2024-01" db="EMBL/GenBank/DDBJ databases">
        <authorList>
            <person name="Allen C."/>
            <person name="Tagirdzhanova G."/>
        </authorList>
    </citation>
    <scope>NUCLEOTIDE SEQUENCE [LARGE SCALE GENOMIC DNA]</scope>
</reference>
<protein>
    <recommendedName>
        <fullName evidence="4">F-box domain-containing protein</fullName>
    </recommendedName>
</protein>
<dbReference type="EMBL" id="CAWUHC010000146">
    <property type="protein sequence ID" value="CAK7235731.1"/>
    <property type="molecule type" value="Genomic_DNA"/>
</dbReference>
<feature type="region of interest" description="Disordered" evidence="1">
    <location>
        <begin position="589"/>
        <end position="623"/>
    </location>
</feature>